<proteinExistence type="predicted"/>
<protein>
    <recommendedName>
        <fullName evidence="2">Outer membrane protein beta-barrel domain-containing protein</fullName>
    </recommendedName>
</protein>
<reference evidence="1" key="1">
    <citation type="submission" date="2018-05" db="EMBL/GenBank/DDBJ databases">
        <authorList>
            <person name="Lanie J.A."/>
            <person name="Ng W.-L."/>
            <person name="Kazmierczak K.M."/>
            <person name="Andrzejewski T.M."/>
            <person name="Davidsen T.M."/>
            <person name="Wayne K.J."/>
            <person name="Tettelin H."/>
            <person name="Glass J.I."/>
            <person name="Rusch D."/>
            <person name="Podicherti R."/>
            <person name="Tsui H.-C.T."/>
            <person name="Winkler M.E."/>
        </authorList>
    </citation>
    <scope>NUCLEOTIDE SEQUENCE</scope>
</reference>
<dbReference type="EMBL" id="UINC01019103">
    <property type="protein sequence ID" value="SVA80732.1"/>
    <property type="molecule type" value="Genomic_DNA"/>
</dbReference>
<evidence type="ECO:0000313" key="1">
    <source>
        <dbReference type="EMBL" id="SVA80732.1"/>
    </source>
</evidence>
<organism evidence="1">
    <name type="scientific">marine metagenome</name>
    <dbReference type="NCBI Taxonomy" id="408172"/>
    <lineage>
        <taxon>unclassified sequences</taxon>
        <taxon>metagenomes</taxon>
        <taxon>ecological metagenomes</taxon>
    </lineage>
</organism>
<sequence>MANRFRVPVYLTPSITLGYDSNFLRLSEIDKADASSKSSMLGDSKTFDSEVIRPELRFQYSPVFYTKHKTNLIINAASVVFKQSKNKSYSSYGVRFEQHLGPYQWFKIGYSLLPELLLRYYDDRDIISTQLIPCSFSNETIYLSYSYPIIKKTWLRLKGTKTNQYYNEHFTEFDTDIFSGEVRLTTSYFRKNKFIIFFENGIGTNISYNTGLLTTELDRSHKFIQFGGFWIYYPSKFLKSAILYFTDNQRTYLGEDIHDPLHGGREHEDIQVQIRLKKELTPNFDIELRSKFRTRNVFSEFEWVEELKSFNKYEFSIKFSYSKTLDI</sequence>
<name>A0A381YVS4_9ZZZZ</name>
<accession>A0A381YVS4</accession>
<dbReference type="AlphaFoldDB" id="A0A381YVS4"/>
<gene>
    <name evidence="1" type="ORF">METZ01_LOCUS133586</name>
</gene>
<evidence type="ECO:0008006" key="2">
    <source>
        <dbReference type="Google" id="ProtNLM"/>
    </source>
</evidence>